<evidence type="ECO:0000256" key="2">
    <source>
        <dbReference type="ARBA" id="ARBA00022723"/>
    </source>
</evidence>
<dbReference type="EC" id="3.1.3.6" evidence="8"/>
<dbReference type="CDD" id="cd07410">
    <property type="entry name" value="MPP_CpdB_N"/>
    <property type="match status" value="1"/>
</dbReference>
<comment type="caution">
    <text evidence="8">The sequence shown here is derived from an EMBL/GenBank/DDBJ whole genome shotgun (WGS) entry which is preliminary data.</text>
</comment>
<dbReference type="InterPro" id="IPR008334">
    <property type="entry name" value="5'-Nucleotdase_C"/>
</dbReference>
<dbReference type="InterPro" id="IPR006179">
    <property type="entry name" value="5_nucleotidase/apyrase"/>
</dbReference>
<dbReference type="GO" id="GO:0008254">
    <property type="term" value="F:3'-nucleotidase activity"/>
    <property type="evidence" value="ECO:0007669"/>
    <property type="project" value="UniProtKB-EC"/>
</dbReference>
<feature type="domain" description="Calcineurin-like phosphoesterase" evidence="6">
    <location>
        <begin position="19"/>
        <end position="266"/>
    </location>
</feature>
<evidence type="ECO:0000259" key="6">
    <source>
        <dbReference type="Pfam" id="PF00149"/>
    </source>
</evidence>
<evidence type="ECO:0000256" key="1">
    <source>
        <dbReference type="ARBA" id="ARBA00006654"/>
    </source>
</evidence>
<reference evidence="8 9" key="1">
    <citation type="submission" date="2021-03" db="EMBL/GenBank/DDBJ databases">
        <title>Genomic Encyclopedia of Type Strains, Phase IV (KMG-IV): sequencing the most valuable type-strain genomes for metagenomic binning, comparative biology and taxonomic classification.</title>
        <authorList>
            <person name="Goeker M."/>
        </authorList>
    </citation>
    <scope>NUCLEOTIDE SEQUENCE [LARGE SCALE GENOMIC DNA]</scope>
    <source>
        <strain evidence="8 9">DSM 14349</strain>
    </source>
</reference>
<protein>
    <submittedName>
        <fullName evidence="8">2',3'-cyclic-nucleotide 2'-phosphodiesterase/3'-nucleotidase</fullName>
        <ecNumber evidence="8">3.1.3.6</ecNumber>
        <ecNumber evidence="8">3.1.4.16</ecNumber>
    </submittedName>
</protein>
<comment type="similarity">
    <text evidence="1 5">Belongs to the 5'-nucleotidase family.</text>
</comment>
<dbReference type="Pfam" id="PF00149">
    <property type="entry name" value="Metallophos"/>
    <property type="match status" value="1"/>
</dbReference>
<proteinExistence type="inferred from homology"/>
<evidence type="ECO:0000313" key="8">
    <source>
        <dbReference type="EMBL" id="MBP1905401.1"/>
    </source>
</evidence>
<gene>
    <name evidence="8" type="ORF">J2Z32_002031</name>
</gene>
<dbReference type="EC" id="3.1.4.16" evidence="8"/>
<feature type="domain" description="5'-Nucleotidase C-terminal" evidence="7">
    <location>
        <begin position="342"/>
        <end position="511"/>
    </location>
</feature>
<keyword evidence="2" id="KW-0479">Metal-binding</keyword>
<dbReference type="PANTHER" id="PTHR11575:SF6">
    <property type="entry name" value="2',3'-CYCLIC-NUCLEOTIDE 2'-PHOSPHODIESTERASE_3'-NUCLEOTIDASE"/>
    <property type="match status" value="1"/>
</dbReference>
<dbReference type="GO" id="GO:0008663">
    <property type="term" value="F:2',3'-cyclic-nucleotide 2'-phosphodiesterase activity"/>
    <property type="evidence" value="ECO:0007669"/>
    <property type="project" value="UniProtKB-EC"/>
</dbReference>
<keyword evidence="3" id="KW-0732">Signal</keyword>
<dbReference type="Gene3D" id="3.60.21.10">
    <property type="match status" value="1"/>
</dbReference>
<dbReference type="PRINTS" id="PR01607">
    <property type="entry name" value="APYRASEFAMLY"/>
</dbReference>
<keyword evidence="4 5" id="KW-0547">Nucleotide-binding</keyword>
<keyword evidence="9" id="KW-1185">Reference proteome</keyword>
<dbReference type="SUPFAM" id="SSF55816">
    <property type="entry name" value="5'-nucleotidase (syn. UDP-sugar hydrolase), C-terminal domain"/>
    <property type="match status" value="1"/>
</dbReference>
<evidence type="ECO:0000256" key="4">
    <source>
        <dbReference type="ARBA" id="ARBA00022741"/>
    </source>
</evidence>
<keyword evidence="5 8" id="KW-0378">Hydrolase</keyword>
<dbReference type="InterPro" id="IPR036907">
    <property type="entry name" value="5'-Nucleotdase_C_sf"/>
</dbReference>
<dbReference type="PANTHER" id="PTHR11575">
    <property type="entry name" value="5'-NUCLEOTIDASE-RELATED"/>
    <property type="match status" value="1"/>
</dbReference>
<sequence>MEKEKEMEMEANKEIASCKLLITSDIHGHIFPTDYCGDEDLNLGLAKVATLIKQQRALNPDLLLIDNGDLIQGTPLSTYALKHTAGTHPAILALNELGYDAAVFGNHEFNYGLDTLQGIVQDSEFPWLAANIVWEDEGQTIGRGAEFSELTGASFLGKPYIVKTLDSGVKVAILGITTHYIPNWERPEHIEGLQFKDALTQTKAWVAHIRAEVEPDLLVVCYHGGFERDLSSGVETERLTGENQGVAMCTEIEGIDVLVTGHQHRYIASEVGGVTVIQPGCKGQALGEVNITFTKDEAGMWKITDKHAELKMIDENVRADEQIIALTKAVEDQTQVWLDQPIGQVNGDMTITSAFACRLKDHPFMEFVNKVQMEIAGVNVSNAALLNQDSIGFNANITLRDVLTNFMYPNTLTVLRLRGQDIKDALEQTANYFILNAEGQPEVNPSYIEPKPTHYNYDMWEGITYELDIRKPLGGRVTVLQYQGHDLTMEQEIDVVMNSYRAGGGGDYDMYRNRLAVKEIMVDMSELIADYIVQRETIEATCDRNWRVVW</sequence>
<name>A0ABS4FS88_9BACL</name>
<dbReference type="EMBL" id="JAGGKG010000008">
    <property type="protein sequence ID" value="MBP1905401.1"/>
    <property type="molecule type" value="Genomic_DNA"/>
</dbReference>
<dbReference type="Gene3D" id="3.90.780.10">
    <property type="entry name" value="5'-Nucleotidase, C-terminal domain"/>
    <property type="match status" value="1"/>
</dbReference>
<evidence type="ECO:0000259" key="7">
    <source>
        <dbReference type="Pfam" id="PF02872"/>
    </source>
</evidence>
<dbReference type="InterPro" id="IPR041827">
    <property type="entry name" value="CpdB_N"/>
</dbReference>
<evidence type="ECO:0000256" key="5">
    <source>
        <dbReference type="RuleBase" id="RU362119"/>
    </source>
</evidence>
<dbReference type="InterPro" id="IPR004843">
    <property type="entry name" value="Calcineurin-like_PHP"/>
</dbReference>
<dbReference type="InterPro" id="IPR029052">
    <property type="entry name" value="Metallo-depent_PP-like"/>
</dbReference>
<organism evidence="8 9">
    <name type="scientific">Paenibacillus turicensis</name>
    <dbReference type="NCBI Taxonomy" id="160487"/>
    <lineage>
        <taxon>Bacteria</taxon>
        <taxon>Bacillati</taxon>
        <taxon>Bacillota</taxon>
        <taxon>Bacilli</taxon>
        <taxon>Bacillales</taxon>
        <taxon>Paenibacillaceae</taxon>
        <taxon>Paenibacillus</taxon>
    </lineage>
</organism>
<evidence type="ECO:0000313" key="9">
    <source>
        <dbReference type="Proteomes" id="UP001519272"/>
    </source>
</evidence>
<dbReference type="SUPFAM" id="SSF56300">
    <property type="entry name" value="Metallo-dependent phosphatases"/>
    <property type="match status" value="1"/>
</dbReference>
<dbReference type="Proteomes" id="UP001519272">
    <property type="component" value="Unassembled WGS sequence"/>
</dbReference>
<dbReference type="Pfam" id="PF02872">
    <property type="entry name" value="5_nucleotid_C"/>
    <property type="match status" value="1"/>
</dbReference>
<accession>A0ABS4FS88</accession>
<evidence type="ECO:0000256" key="3">
    <source>
        <dbReference type="ARBA" id="ARBA00022729"/>
    </source>
</evidence>